<proteinExistence type="predicted"/>
<evidence type="ECO:0000259" key="1">
    <source>
        <dbReference type="Pfam" id="PF11706"/>
    </source>
</evidence>
<dbReference type="InterPro" id="IPR021005">
    <property type="entry name" value="Znf_CGNR"/>
</dbReference>
<comment type="caution">
    <text evidence="2">The sequence shown here is derived from an EMBL/GenBank/DDBJ whole genome shotgun (WGS) entry which is preliminary data.</text>
</comment>
<reference evidence="2 3" key="1">
    <citation type="submission" date="2021-03" db="EMBL/GenBank/DDBJ databases">
        <title>Sequencing the genomes of 1000 actinobacteria strains.</title>
        <authorList>
            <person name="Klenk H.-P."/>
        </authorList>
    </citation>
    <scope>NUCLEOTIDE SEQUENCE [LARGE SCALE GENOMIC DNA]</scope>
    <source>
        <strain evidence="2 3">DSM 44580</strain>
    </source>
</reference>
<sequence>MTEAPPAAPGADQYPALAFANTTVALPGGVFLDLLGTPATAKRWLTSADLAPPELDLQEMCTARLRALREHTRALLAARVTGQAPLPPALAAVNDALSTAPTAALLHWDPATGPRRVRPHPTTEAVDQALALLAANTADLLTGPDAGRLTACDSPPCTRFLLRHGRRQWCSTRCGDRVRAARAYRRKTG</sequence>
<protein>
    <submittedName>
        <fullName evidence="2">RNA-binding Zn ribbon-like protein</fullName>
    </submittedName>
</protein>
<dbReference type="PANTHER" id="PTHR35525:SF3">
    <property type="entry name" value="BLL6575 PROTEIN"/>
    <property type="match status" value="1"/>
</dbReference>
<accession>A0ABS5AP06</accession>
<gene>
    <name evidence="2" type="ORF">JOF53_006849</name>
</gene>
<dbReference type="EMBL" id="JAGIOO010000001">
    <property type="protein sequence ID" value="MBP2477977.1"/>
    <property type="molecule type" value="Genomic_DNA"/>
</dbReference>
<dbReference type="Proteomes" id="UP001519363">
    <property type="component" value="Unassembled WGS sequence"/>
</dbReference>
<name>A0ABS5AP06_9PSEU</name>
<organism evidence="2 3">
    <name type="scientific">Crossiella equi</name>
    <dbReference type="NCBI Taxonomy" id="130796"/>
    <lineage>
        <taxon>Bacteria</taxon>
        <taxon>Bacillati</taxon>
        <taxon>Actinomycetota</taxon>
        <taxon>Actinomycetes</taxon>
        <taxon>Pseudonocardiales</taxon>
        <taxon>Pseudonocardiaceae</taxon>
        <taxon>Crossiella</taxon>
    </lineage>
</organism>
<dbReference type="PANTHER" id="PTHR35525">
    <property type="entry name" value="BLL6575 PROTEIN"/>
    <property type="match status" value="1"/>
</dbReference>
<evidence type="ECO:0000313" key="3">
    <source>
        <dbReference type="Proteomes" id="UP001519363"/>
    </source>
</evidence>
<keyword evidence="3" id="KW-1185">Reference proteome</keyword>
<dbReference type="RefSeq" id="WP_245372932.1">
    <property type="nucleotide sequence ID" value="NZ_JAGIOO010000001.1"/>
</dbReference>
<dbReference type="InterPro" id="IPR010852">
    <property type="entry name" value="ABATE"/>
</dbReference>
<evidence type="ECO:0000313" key="2">
    <source>
        <dbReference type="EMBL" id="MBP2477977.1"/>
    </source>
</evidence>
<dbReference type="Gene3D" id="1.10.3300.10">
    <property type="entry name" value="Jann2411-like domain"/>
    <property type="match status" value="1"/>
</dbReference>
<dbReference type="InterPro" id="IPR023286">
    <property type="entry name" value="ABATE_dom_sf"/>
</dbReference>
<feature type="domain" description="Zinc finger CGNR" evidence="1">
    <location>
        <begin position="148"/>
        <end position="187"/>
    </location>
</feature>
<dbReference type="Pfam" id="PF11706">
    <property type="entry name" value="zf-CGNR"/>
    <property type="match status" value="1"/>
</dbReference>
<dbReference type="Pfam" id="PF07336">
    <property type="entry name" value="ABATE"/>
    <property type="match status" value="1"/>
</dbReference>
<dbReference type="SUPFAM" id="SSF160904">
    <property type="entry name" value="Jann2411-like"/>
    <property type="match status" value="1"/>
</dbReference>